<evidence type="ECO:0000256" key="1">
    <source>
        <dbReference type="SAM" id="MobiDB-lite"/>
    </source>
</evidence>
<evidence type="ECO:0000313" key="2">
    <source>
        <dbReference type="EMBL" id="MCD7468978.1"/>
    </source>
</evidence>
<sequence>MGSWSKAQSETPIQHRAHGTKPGVRQDPHPMSLASQRGDLLFRGDNEREKGIRIPSEPSVKVRPCSYVRVEEEAYEEVEEEAPKDEARSK</sequence>
<protein>
    <submittedName>
        <fullName evidence="2">Uncharacterized protein</fullName>
    </submittedName>
</protein>
<dbReference type="Proteomes" id="UP000823775">
    <property type="component" value="Unassembled WGS sequence"/>
</dbReference>
<gene>
    <name evidence="2" type="ORF">HAX54_007547</name>
</gene>
<proteinExistence type="predicted"/>
<accession>A0ABS8TDJ7</accession>
<feature type="region of interest" description="Disordered" evidence="1">
    <location>
        <begin position="1"/>
        <end position="59"/>
    </location>
</feature>
<name>A0ABS8TDJ7_DATST</name>
<dbReference type="EMBL" id="JACEIK010001388">
    <property type="protein sequence ID" value="MCD7468978.1"/>
    <property type="molecule type" value="Genomic_DNA"/>
</dbReference>
<reference evidence="2 3" key="1">
    <citation type="journal article" date="2021" name="BMC Genomics">
        <title>Datura genome reveals duplications of psychoactive alkaloid biosynthetic genes and high mutation rate following tissue culture.</title>
        <authorList>
            <person name="Rajewski A."/>
            <person name="Carter-House D."/>
            <person name="Stajich J."/>
            <person name="Litt A."/>
        </authorList>
    </citation>
    <scope>NUCLEOTIDE SEQUENCE [LARGE SCALE GENOMIC DNA]</scope>
    <source>
        <strain evidence="2">AR-01</strain>
    </source>
</reference>
<feature type="compositionally biased region" description="Polar residues" evidence="1">
    <location>
        <begin position="1"/>
        <end position="12"/>
    </location>
</feature>
<organism evidence="2 3">
    <name type="scientific">Datura stramonium</name>
    <name type="common">Jimsonweed</name>
    <name type="synonym">Common thornapple</name>
    <dbReference type="NCBI Taxonomy" id="4076"/>
    <lineage>
        <taxon>Eukaryota</taxon>
        <taxon>Viridiplantae</taxon>
        <taxon>Streptophyta</taxon>
        <taxon>Embryophyta</taxon>
        <taxon>Tracheophyta</taxon>
        <taxon>Spermatophyta</taxon>
        <taxon>Magnoliopsida</taxon>
        <taxon>eudicotyledons</taxon>
        <taxon>Gunneridae</taxon>
        <taxon>Pentapetalae</taxon>
        <taxon>asterids</taxon>
        <taxon>lamiids</taxon>
        <taxon>Solanales</taxon>
        <taxon>Solanaceae</taxon>
        <taxon>Solanoideae</taxon>
        <taxon>Datureae</taxon>
        <taxon>Datura</taxon>
    </lineage>
</organism>
<feature type="compositionally biased region" description="Basic and acidic residues" evidence="1">
    <location>
        <begin position="40"/>
        <end position="52"/>
    </location>
</feature>
<evidence type="ECO:0000313" key="3">
    <source>
        <dbReference type="Proteomes" id="UP000823775"/>
    </source>
</evidence>
<comment type="caution">
    <text evidence="2">The sequence shown here is derived from an EMBL/GenBank/DDBJ whole genome shotgun (WGS) entry which is preliminary data.</text>
</comment>
<keyword evidence="3" id="KW-1185">Reference proteome</keyword>